<feature type="transmembrane region" description="Helical" evidence="1">
    <location>
        <begin position="273"/>
        <end position="296"/>
    </location>
</feature>
<dbReference type="PANTHER" id="PTHR35007">
    <property type="entry name" value="INTEGRAL MEMBRANE PROTEIN-RELATED"/>
    <property type="match status" value="1"/>
</dbReference>
<feature type="transmembrane region" description="Helical" evidence="1">
    <location>
        <begin position="96"/>
        <end position="117"/>
    </location>
</feature>
<gene>
    <name evidence="2" type="ORF">GCM10022197_22760</name>
</gene>
<feature type="transmembrane region" description="Helical" evidence="1">
    <location>
        <begin position="6"/>
        <end position="24"/>
    </location>
</feature>
<organism evidence="2 3">
    <name type="scientific">Microlunatus spumicola</name>
    <dbReference type="NCBI Taxonomy" id="81499"/>
    <lineage>
        <taxon>Bacteria</taxon>
        <taxon>Bacillati</taxon>
        <taxon>Actinomycetota</taxon>
        <taxon>Actinomycetes</taxon>
        <taxon>Propionibacteriales</taxon>
        <taxon>Propionibacteriaceae</taxon>
        <taxon>Microlunatus</taxon>
    </lineage>
</organism>
<protein>
    <recommendedName>
        <fullName evidence="4">Type II secretion system (T2SS), protein F</fullName>
    </recommendedName>
</protein>
<sequence>MTPGWALLAGVLVAAGLVALVAGLRRSTPGLRAALDRVGGAGGPAEAYEEAPRLGSASERWGALLQRHVPVPLTPGQRRALRLQDKSVAELYADKTVMAVIGTVLPALLGSGASWVLTGHVGVLPAVAAVLGGALGFFVPDLLLLRSGAETRTAALEALLVFVDLVTLERLANASAPQALLRAASLSQVGLFVQIRTALERASLEQQSPYAELRRLAESLDLPELADVADVMQLDETGAALSGTLRARVRELRDAHLTAEQIRASADAEGMTIYMTLPAMAFGLILLTAALLQIVLG</sequence>
<dbReference type="RefSeq" id="WP_204910574.1">
    <property type="nucleotide sequence ID" value="NZ_BAAAYR010000002.1"/>
</dbReference>
<name>A0ABP6XG63_9ACTN</name>
<dbReference type="PANTHER" id="PTHR35007:SF1">
    <property type="entry name" value="PILUS ASSEMBLY PROTEIN"/>
    <property type="match status" value="1"/>
</dbReference>
<evidence type="ECO:0000256" key="1">
    <source>
        <dbReference type="SAM" id="Phobius"/>
    </source>
</evidence>
<dbReference type="Proteomes" id="UP001500767">
    <property type="component" value="Unassembled WGS sequence"/>
</dbReference>
<dbReference type="EMBL" id="BAAAYR010000002">
    <property type="protein sequence ID" value="GAA3566342.1"/>
    <property type="molecule type" value="Genomic_DNA"/>
</dbReference>
<comment type="caution">
    <text evidence="2">The sequence shown here is derived from an EMBL/GenBank/DDBJ whole genome shotgun (WGS) entry which is preliminary data.</text>
</comment>
<keyword evidence="3" id="KW-1185">Reference proteome</keyword>
<keyword evidence="1" id="KW-1133">Transmembrane helix</keyword>
<keyword evidence="1" id="KW-0472">Membrane</keyword>
<reference evidence="3" key="1">
    <citation type="journal article" date="2019" name="Int. J. Syst. Evol. Microbiol.">
        <title>The Global Catalogue of Microorganisms (GCM) 10K type strain sequencing project: providing services to taxonomists for standard genome sequencing and annotation.</title>
        <authorList>
            <consortium name="The Broad Institute Genomics Platform"/>
            <consortium name="The Broad Institute Genome Sequencing Center for Infectious Disease"/>
            <person name="Wu L."/>
            <person name="Ma J."/>
        </authorList>
    </citation>
    <scope>NUCLEOTIDE SEQUENCE [LARGE SCALE GENOMIC DNA]</scope>
    <source>
        <strain evidence="3">JCM 16540</strain>
    </source>
</reference>
<evidence type="ECO:0000313" key="3">
    <source>
        <dbReference type="Proteomes" id="UP001500767"/>
    </source>
</evidence>
<accession>A0ABP6XG63</accession>
<proteinExistence type="predicted"/>
<evidence type="ECO:0000313" key="2">
    <source>
        <dbReference type="EMBL" id="GAA3566342.1"/>
    </source>
</evidence>
<feature type="transmembrane region" description="Helical" evidence="1">
    <location>
        <begin position="123"/>
        <end position="145"/>
    </location>
</feature>
<evidence type="ECO:0008006" key="4">
    <source>
        <dbReference type="Google" id="ProtNLM"/>
    </source>
</evidence>
<keyword evidence="1" id="KW-0812">Transmembrane</keyword>